<evidence type="ECO:0000256" key="1">
    <source>
        <dbReference type="SAM" id="MobiDB-lite"/>
    </source>
</evidence>
<proteinExistence type="predicted"/>
<keyword evidence="2" id="KW-0732">Signal</keyword>
<feature type="signal peptide" evidence="2">
    <location>
        <begin position="1"/>
        <end position="19"/>
    </location>
</feature>
<evidence type="ECO:0000313" key="4">
    <source>
        <dbReference type="Proteomes" id="UP001500840"/>
    </source>
</evidence>
<accession>A0ABP8MG26</accession>
<feature type="chain" id="PRO_5045392873" evidence="2">
    <location>
        <begin position="20"/>
        <end position="144"/>
    </location>
</feature>
<evidence type="ECO:0000256" key="2">
    <source>
        <dbReference type="SAM" id="SignalP"/>
    </source>
</evidence>
<comment type="caution">
    <text evidence="3">The sequence shown here is derived from an EMBL/GenBank/DDBJ whole genome shotgun (WGS) entry which is preliminary data.</text>
</comment>
<dbReference type="RefSeq" id="WP_345320201.1">
    <property type="nucleotide sequence ID" value="NZ_BAABGA010000016.1"/>
</dbReference>
<feature type="region of interest" description="Disordered" evidence="1">
    <location>
        <begin position="39"/>
        <end position="77"/>
    </location>
</feature>
<name>A0ABP8MG26_9BACT</name>
<organism evidence="3 4">
    <name type="scientific">Novipirellula rosea</name>
    <dbReference type="NCBI Taxonomy" id="1031540"/>
    <lineage>
        <taxon>Bacteria</taxon>
        <taxon>Pseudomonadati</taxon>
        <taxon>Planctomycetota</taxon>
        <taxon>Planctomycetia</taxon>
        <taxon>Pirellulales</taxon>
        <taxon>Pirellulaceae</taxon>
        <taxon>Novipirellula</taxon>
    </lineage>
</organism>
<dbReference type="Proteomes" id="UP001500840">
    <property type="component" value="Unassembled WGS sequence"/>
</dbReference>
<gene>
    <name evidence="3" type="ORF">GCM10023156_11020</name>
</gene>
<keyword evidence="4" id="KW-1185">Reference proteome</keyword>
<reference evidence="4" key="1">
    <citation type="journal article" date="2019" name="Int. J. Syst. Evol. Microbiol.">
        <title>The Global Catalogue of Microorganisms (GCM) 10K type strain sequencing project: providing services to taxonomists for standard genome sequencing and annotation.</title>
        <authorList>
            <consortium name="The Broad Institute Genomics Platform"/>
            <consortium name="The Broad Institute Genome Sequencing Center for Infectious Disease"/>
            <person name="Wu L."/>
            <person name="Ma J."/>
        </authorList>
    </citation>
    <scope>NUCLEOTIDE SEQUENCE [LARGE SCALE GENOMIC DNA]</scope>
    <source>
        <strain evidence="4">JCM 17759</strain>
    </source>
</reference>
<sequence>MSRSALLLFALILSAGAVASSSAQGSCGDWLAHSDDTVLGDTPQTMAAPHTDTDIDDGTSWQVTDESHARDSQPRPCRGLHCDQAPLAPLPLPASPINDQRLPDLACLVVLSSANEFEITRGVAESKFGLPAGNQLTIDRPPKV</sequence>
<dbReference type="EMBL" id="BAABGA010000016">
    <property type="protein sequence ID" value="GAA4448195.1"/>
    <property type="molecule type" value="Genomic_DNA"/>
</dbReference>
<evidence type="ECO:0000313" key="3">
    <source>
        <dbReference type="EMBL" id="GAA4448195.1"/>
    </source>
</evidence>
<protein>
    <submittedName>
        <fullName evidence="3">Uncharacterized protein</fullName>
    </submittedName>
</protein>